<proteinExistence type="inferred from homology"/>
<dbReference type="InterPro" id="IPR044965">
    <property type="entry name" value="Glyco_hydro_17_plant"/>
</dbReference>
<dbReference type="InterPro" id="IPR000490">
    <property type="entry name" value="Glyco_hydro_17"/>
</dbReference>
<keyword evidence="3" id="KW-0326">Glycosidase</keyword>
<dbReference type="SUPFAM" id="SSF51445">
    <property type="entry name" value="(Trans)glycosidases"/>
    <property type="match status" value="1"/>
</dbReference>
<dbReference type="AlphaFoldDB" id="A0AAN8W2M4"/>
<evidence type="ECO:0000256" key="1">
    <source>
        <dbReference type="ARBA" id="ARBA00008773"/>
    </source>
</evidence>
<sequence length="338" mass="37497">MIFIPQTTREEVVARMTRAYVGVCLGMKSNIPGLPTYREVVGVYNKNGIPRIRLYEADRDMLQALDSAGSNIEVMLGIPNDRIETLATTPAAAETWVKDNIINYTSVDFKYIVVGNEVDLATKASLLQNALQNIFQALRKQGRETQINVTTAIGDELLSDQSFSPPSRGVFKDNVAGSMGNILKFLNEHGYPLLVNVHPFKCYAGKPDADKQYLNFALFKPSSYQIRDKALVYSNLFDAILDSLHAAVENANKGTPFKPGLVIAETGWPSAGFGTAASVANARTFISKITEKLEKGTPKYPVPISVYITSFYDEKMNNTDNEWDKNWGLFEIDGKPKY</sequence>
<comment type="similarity">
    <text evidence="1 4">Belongs to the glycosyl hydrolase 17 family.</text>
</comment>
<dbReference type="Gene3D" id="3.20.20.80">
    <property type="entry name" value="Glycosidases"/>
    <property type="match status" value="1"/>
</dbReference>
<protein>
    <submittedName>
        <fullName evidence="5">Glycoside hydrolase family 17</fullName>
    </submittedName>
</protein>
<accession>A0AAN8W2M4</accession>
<organism evidence="5 6">
    <name type="scientific">Dillenia turbinata</name>
    <dbReference type="NCBI Taxonomy" id="194707"/>
    <lineage>
        <taxon>Eukaryota</taxon>
        <taxon>Viridiplantae</taxon>
        <taxon>Streptophyta</taxon>
        <taxon>Embryophyta</taxon>
        <taxon>Tracheophyta</taxon>
        <taxon>Spermatophyta</taxon>
        <taxon>Magnoliopsida</taxon>
        <taxon>eudicotyledons</taxon>
        <taxon>Gunneridae</taxon>
        <taxon>Pentapetalae</taxon>
        <taxon>Dilleniales</taxon>
        <taxon>Dilleniaceae</taxon>
        <taxon>Dillenia</taxon>
    </lineage>
</organism>
<evidence type="ECO:0000256" key="3">
    <source>
        <dbReference type="ARBA" id="ARBA00023295"/>
    </source>
</evidence>
<dbReference type="EMBL" id="JBAMMX010000003">
    <property type="protein sequence ID" value="KAK6945233.1"/>
    <property type="molecule type" value="Genomic_DNA"/>
</dbReference>
<comment type="caution">
    <text evidence="5">The sequence shown here is derived from an EMBL/GenBank/DDBJ whole genome shotgun (WGS) entry which is preliminary data.</text>
</comment>
<dbReference type="GO" id="GO:0004553">
    <property type="term" value="F:hydrolase activity, hydrolyzing O-glycosyl compounds"/>
    <property type="evidence" value="ECO:0007669"/>
    <property type="project" value="InterPro"/>
</dbReference>
<evidence type="ECO:0000256" key="4">
    <source>
        <dbReference type="RuleBase" id="RU004335"/>
    </source>
</evidence>
<dbReference type="PANTHER" id="PTHR32227">
    <property type="entry name" value="GLUCAN ENDO-1,3-BETA-GLUCOSIDASE BG1-RELATED-RELATED"/>
    <property type="match status" value="1"/>
</dbReference>
<dbReference type="Pfam" id="PF00332">
    <property type="entry name" value="Glyco_hydro_17"/>
    <property type="match status" value="1"/>
</dbReference>
<keyword evidence="2 5" id="KW-0378">Hydrolase</keyword>
<dbReference type="GO" id="GO:0005975">
    <property type="term" value="P:carbohydrate metabolic process"/>
    <property type="evidence" value="ECO:0007669"/>
    <property type="project" value="InterPro"/>
</dbReference>
<dbReference type="Proteomes" id="UP001370490">
    <property type="component" value="Unassembled WGS sequence"/>
</dbReference>
<dbReference type="InterPro" id="IPR017853">
    <property type="entry name" value="GH"/>
</dbReference>
<evidence type="ECO:0000313" key="5">
    <source>
        <dbReference type="EMBL" id="KAK6945233.1"/>
    </source>
</evidence>
<gene>
    <name evidence="5" type="ORF">RJ641_026335</name>
</gene>
<name>A0AAN8W2M4_9MAGN</name>
<keyword evidence="6" id="KW-1185">Reference proteome</keyword>
<evidence type="ECO:0000256" key="2">
    <source>
        <dbReference type="ARBA" id="ARBA00022801"/>
    </source>
</evidence>
<evidence type="ECO:0000313" key="6">
    <source>
        <dbReference type="Proteomes" id="UP001370490"/>
    </source>
</evidence>
<reference evidence="5 6" key="1">
    <citation type="submission" date="2023-12" db="EMBL/GenBank/DDBJ databases">
        <title>A high-quality genome assembly for Dillenia turbinata (Dilleniales).</title>
        <authorList>
            <person name="Chanderbali A."/>
        </authorList>
    </citation>
    <scope>NUCLEOTIDE SEQUENCE [LARGE SCALE GENOMIC DNA]</scope>
    <source>
        <strain evidence="5">LSX21</strain>
        <tissue evidence="5">Leaf</tissue>
    </source>
</reference>